<feature type="region of interest" description="Disordered" evidence="1">
    <location>
        <begin position="66"/>
        <end position="107"/>
    </location>
</feature>
<dbReference type="GO" id="GO:0016301">
    <property type="term" value="F:kinase activity"/>
    <property type="evidence" value="ECO:0007669"/>
    <property type="project" value="UniProtKB-KW"/>
</dbReference>
<dbReference type="AlphaFoldDB" id="A0A7J8FHU7"/>
<proteinExistence type="predicted"/>
<keyword evidence="2" id="KW-0418">Kinase</keyword>
<name>A0A7J8FHU7_ROUAE</name>
<protein>
    <submittedName>
        <fullName evidence="2">Lemur tyrosine kinase 2</fullName>
    </submittedName>
</protein>
<keyword evidence="2" id="KW-0808">Transferase</keyword>
<dbReference type="Proteomes" id="UP000593571">
    <property type="component" value="Unassembled WGS sequence"/>
</dbReference>
<comment type="caution">
    <text evidence="2">The sequence shown here is derived from an EMBL/GenBank/DDBJ whole genome shotgun (WGS) entry which is preliminary data.</text>
</comment>
<organism evidence="2 3">
    <name type="scientific">Rousettus aegyptiacus</name>
    <name type="common">Egyptian fruit bat</name>
    <name type="synonym">Pteropus aegyptiacus</name>
    <dbReference type="NCBI Taxonomy" id="9407"/>
    <lineage>
        <taxon>Eukaryota</taxon>
        <taxon>Metazoa</taxon>
        <taxon>Chordata</taxon>
        <taxon>Craniata</taxon>
        <taxon>Vertebrata</taxon>
        <taxon>Euteleostomi</taxon>
        <taxon>Mammalia</taxon>
        <taxon>Eutheria</taxon>
        <taxon>Laurasiatheria</taxon>
        <taxon>Chiroptera</taxon>
        <taxon>Yinpterochiroptera</taxon>
        <taxon>Pteropodoidea</taxon>
        <taxon>Pteropodidae</taxon>
        <taxon>Rousettinae</taxon>
        <taxon>Rousettus</taxon>
    </lineage>
</organism>
<gene>
    <name evidence="2" type="ORF">HJG63_007698</name>
</gene>
<evidence type="ECO:0000313" key="2">
    <source>
        <dbReference type="EMBL" id="KAF6447334.1"/>
    </source>
</evidence>
<evidence type="ECO:0000313" key="3">
    <source>
        <dbReference type="Proteomes" id="UP000593571"/>
    </source>
</evidence>
<accession>A0A7J8FHU7</accession>
<reference evidence="2 3" key="1">
    <citation type="journal article" date="2020" name="Nature">
        <title>Six reference-quality genomes reveal evolution of bat adaptations.</title>
        <authorList>
            <person name="Jebb D."/>
            <person name="Huang Z."/>
            <person name="Pippel M."/>
            <person name="Hughes G.M."/>
            <person name="Lavrichenko K."/>
            <person name="Devanna P."/>
            <person name="Winkler S."/>
            <person name="Jermiin L.S."/>
            <person name="Skirmuntt E.C."/>
            <person name="Katzourakis A."/>
            <person name="Burkitt-Gray L."/>
            <person name="Ray D.A."/>
            <person name="Sullivan K.A.M."/>
            <person name="Roscito J.G."/>
            <person name="Kirilenko B.M."/>
            <person name="Davalos L.M."/>
            <person name="Corthals A.P."/>
            <person name="Power M.L."/>
            <person name="Jones G."/>
            <person name="Ransome R.D."/>
            <person name="Dechmann D.K.N."/>
            <person name="Locatelli A.G."/>
            <person name="Puechmaille S.J."/>
            <person name="Fedrigo O."/>
            <person name="Jarvis E.D."/>
            <person name="Hiller M."/>
            <person name="Vernes S.C."/>
            <person name="Myers E.W."/>
            <person name="Teeling E.C."/>
        </authorList>
    </citation>
    <scope>NUCLEOTIDE SEQUENCE [LARGE SCALE GENOMIC DNA]</scope>
    <source>
        <strain evidence="2">MRouAeg1</strain>
        <tissue evidence="2">Muscle</tissue>
    </source>
</reference>
<sequence>MLPLLHLPRQHRQLLPHAPDGLGHGAGRKQRRWRKRLGGSAATLGPQAASSGRVLRCPPSTAIHRRRWPLPGWTGDTQEAEEEPAPCGAHGGSRPGRLAPAAPTRGKRRLRWSWAPSSGAGAVGSGGFQFPRALPVHRAPGRTVGTGASEPYLLFLKRSLIAFCNCTVEKCSRSP</sequence>
<keyword evidence="3" id="KW-1185">Reference proteome</keyword>
<evidence type="ECO:0000256" key="1">
    <source>
        <dbReference type="SAM" id="MobiDB-lite"/>
    </source>
</evidence>
<dbReference type="EMBL" id="JACASE010000007">
    <property type="protein sequence ID" value="KAF6447334.1"/>
    <property type="molecule type" value="Genomic_DNA"/>
</dbReference>